<dbReference type="PANTHER" id="PTHR30537">
    <property type="entry name" value="HTH-TYPE TRANSCRIPTIONAL REGULATOR"/>
    <property type="match status" value="1"/>
</dbReference>
<dbReference type="RefSeq" id="WP_268151279.1">
    <property type="nucleotide sequence ID" value="NZ_JAPPUW010000011.1"/>
</dbReference>
<sequence>MNQPMRQRPLSIGPLRAFEAVARLLSFRAAAEELSLTQSAISRQIQALEEEIGCTLFLRGTRKVELSGDGAQLLPTAVAVLSRLDQTVRQIRRSRGRSVVNVTTFASFASLWLIPRLCQFQKHFPDIDIRVSALDRIADLDDGEHDLALRYASAGELGMPAELMFEETVSPVISPWYAESTQSGRLPPLRRPPDLAAHALTEEDDPRPSATYLSWRRWLTAQGQPELEPLRWMYFNFTYQQIQAALAGQGVALARLPMVREQLQSGELVEPFGKAGRLGSPFSYWLITGSNAARRPEVKQFADWVREQAALTRDQLAGV</sequence>
<proteinExistence type="inferred from homology"/>
<dbReference type="GO" id="GO:0043565">
    <property type="term" value="F:sequence-specific DNA binding"/>
    <property type="evidence" value="ECO:0007669"/>
    <property type="project" value="TreeGrafter"/>
</dbReference>
<dbReference type="SUPFAM" id="SSF46785">
    <property type="entry name" value="Winged helix' DNA-binding domain"/>
    <property type="match status" value="1"/>
</dbReference>
<comment type="caution">
    <text evidence="6">The sequence shown here is derived from an EMBL/GenBank/DDBJ whole genome shotgun (WGS) entry which is preliminary data.</text>
</comment>
<dbReference type="PRINTS" id="PR00039">
    <property type="entry name" value="HTHLYSR"/>
</dbReference>
<dbReference type="PROSITE" id="PS50931">
    <property type="entry name" value="HTH_LYSR"/>
    <property type="match status" value="1"/>
</dbReference>
<dbReference type="SUPFAM" id="SSF53850">
    <property type="entry name" value="Periplasmic binding protein-like II"/>
    <property type="match status" value="1"/>
</dbReference>
<dbReference type="Pfam" id="PF03466">
    <property type="entry name" value="LysR_substrate"/>
    <property type="match status" value="1"/>
</dbReference>
<dbReference type="AlphaFoldDB" id="A0A9X4R3V7"/>
<evidence type="ECO:0000259" key="5">
    <source>
        <dbReference type="PROSITE" id="PS50931"/>
    </source>
</evidence>
<evidence type="ECO:0000256" key="4">
    <source>
        <dbReference type="ARBA" id="ARBA00023163"/>
    </source>
</evidence>
<dbReference type="PANTHER" id="PTHR30537:SF74">
    <property type="entry name" value="HTH-TYPE TRANSCRIPTIONAL REGULATOR TRPI"/>
    <property type="match status" value="1"/>
</dbReference>
<dbReference type="Gene3D" id="3.40.190.10">
    <property type="entry name" value="Periplasmic binding protein-like II"/>
    <property type="match status" value="2"/>
</dbReference>
<dbReference type="GO" id="GO:0006351">
    <property type="term" value="P:DNA-templated transcription"/>
    <property type="evidence" value="ECO:0007669"/>
    <property type="project" value="TreeGrafter"/>
</dbReference>
<dbReference type="EMBL" id="SGUG01000005">
    <property type="protein sequence ID" value="MDG0861746.1"/>
    <property type="molecule type" value="Genomic_DNA"/>
</dbReference>
<feature type="domain" description="HTH lysR-type" evidence="5">
    <location>
        <begin position="15"/>
        <end position="67"/>
    </location>
</feature>
<dbReference type="Gene3D" id="1.10.10.10">
    <property type="entry name" value="Winged helix-like DNA-binding domain superfamily/Winged helix DNA-binding domain"/>
    <property type="match status" value="1"/>
</dbReference>
<dbReference type="Pfam" id="PF00126">
    <property type="entry name" value="HTH_1"/>
    <property type="match status" value="1"/>
</dbReference>
<evidence type="ECO:0000313" key="6">
    <source>
        <dbReference type="EMBL" id="MDG0861746.1"/>
    </source>
</evidence>
<keyword evidence="3" id="KW-0238">DNA-binding</keyword>
<organism evidence="6 7">
    <name type="scientific">Pelomonas aquatica</name>
    <dbReference type="NCBI Taxonomy" id="431058"/>
    <lineage>
        <taxon>Bacteria</taxon>
        <taxon>Pseudomonadati</taxon>
        <taxon>Pseudomonadota</taxon>
        <taxon>Betaproteobacteria</taxon>
        <taxon>Burkholderiales</taxon>
        <taxon>Sphaerotilaceae</taxon>
        <taxon>Roseateles</taxon>
    </lineage>
</organism>
<name>A0A9X4R3V7_9BURK</name>
<evidence type="ECO:0000256" key="1">
    <source>
        <dbReference type="ARBA" id="ARBA00009437"/>
    </source>
</evidence>
<evidence type="ECO:0000313" key="7">
    <source>
        <dbReference type="Proteomes" id="UP001152766"/>
    </source>
</evidence>
<accession>A0A9X4R3V7</accession>
<keyword evidence="7" id="KW-1185">Reference proteome</keyword>
<comment type="similarity">
    <text evidence="1">Belongs to the LysR transcriptional regulatory family.</text>
</comment>
<dbReference type="InterPro" id="IPR036390">
    <property type="entry name" value="WH_DNA-bd_sf"/>
</dbReference>
<gene>
    <name evidence="6" type="ORF">EXJ73_04565</name>
</gene>
<dbReference type="InterPro" id="IPR005119">
    <property type="entry name" value="LysR_subst-bd"/>
</dbReference>
<dbReference type="Proteomes" id="UP001152766">
    <property type="component" value="Unassembled WGS sequence"/>
</dbReference>
<keyword evidence="4" id="KW-0804">Transcription</keyword>
<dbReference type="GO" id="GO:0003700">
    <property type="term" value="F:DNA-binding transcription factor activity"/>
    <property type="evidence" value="ECO:0007669"/>
    <property type="project" value="InterPro"/>
</dbReference>
<dbReference type="InterPro" id="IPR058163">
    <property type="entry name" value="LysR-type_TF_proteobact-type"/>
</dbReference>
<reference evidence="6" key="1">
    <citation type="submission" date="2019-02" db="EMBL/GenBank/DDBJ databases">
        <title>Draft genome of the type strain Pelomonas aquatica CCUG 52575T.</title>
        <authorList>
            <person name="Gomila M."/>
            <person name="Lalucat J."/>
        </authorList>
    </citation>
    <scope>NUCLEOTIDE SEQUENCE</scope>
    <source>
        <strain evidence="6">CCUG 52575</strain>
    </source>
</reference>
<dbReference type="InterPro" id="IPR000847">
    <property type="entry name" value="LysR_HTH_N"/>
</dbReference>
<evidence type="ECO:0000256" key="3">
    <source>
        <dbReference type="ARBA" id="ARBA00023125"/>
    </source>
</evidence>
<dbReference type="FunFam" id="1.10.10.10:FF:000001">
    <property type="entry name" value="LysR family transcriptional regulator"/>
    <property type="match status" value="1"/>
</dbReference>
<dbReference type="CDD" id="cd08432">
    <property type="entry name" value="PBP2_GcdR_TrpI_HvrB_AmpR_like"/>
    <property type="match status" value="1"/>
</dbReference>
<protein>
    <submittedName>
        <fullName evidence="6">LysR family transcriptional regulator</fullName>
    </submittedName>
</protein>
<evidence type="ECO:0000256" key="2">
    <source>
        <dbReference type="ARBA" id="ARBA00023015"/>
    </source>
</evidence>
<keyword evidence="2" id="KW-0805">Transcription regulation</keyword>
<dbReference type="InterPro" id="IPR036388">
    <property type="entry name" value="WH-like_DNA-bd_sf"/>
</dbReference>